<evidence type="ECO:0000313" key="3">
    <source>
        <dbReference type="Proteomes" id="UP001201812"/>
    </source>
</evidence>
<proteinExistence type="predicted"/>
<evidence type="ECO:0000313" key="2">
    <source>
        <dbReference type="EMBL" id="KAI1718165.1"/>
    </source>
</evidence>
<accession>A0AAD4NBB8</accession>
<keyword evidence="3" id="KW-1185">Reference proteome</keyword>
<feature type="transmembrane region" description="Helical" evidence="1">
    <location>
        <begin position="56"/>
        <end position="83"/>
    </location>
</feature>
<sequence>MSREPPLRQYTYFPAKTVPSNEHEHFVQFEEAQPPYYIPQPQSEEERRRTIEKYEIAMFMPIGAGIICFAFLAVLTVLIYYGLGSGI</sequence>
<organism evidence="2 3">
    <name type="scientific">Ditylenchus destructor</name>
    <dbReference type="NCBI Taxonomy" id="166010"/>
    <lineage>
        <taxon>Eukaryota</taxon>
        <taxon>Metazoa</taxon>
        <taxon>Ecdysozoa</taxon>
        <taxon>Nematoda</taxon>
        <taxon>Chromadorea</taxon>
        <taxon>Rhabditida</taxon>
        <taxon>Tylenchina</taxon>
        <taxon>Tylenchomorpha</taxon>
        <taxon>Sphaerularioidea</taxon>
        <taxon>Anguinidae</taxon>
        <taxon>Anguininae</taxon>
        <taxon>Ditylenchus</taxon>
    </lineage>
</organism>
<dbReference type="AlphaFoldDB" id="A0AAD4NBB8"/>
<dbReference type="Proteomes" id="UP001201812">
    <property type="component" value="Unassembled WGS sequence"/>
</dbReference>
<keyword evidence="1" id="KW-0472">Membrane</keyword>
<keyword evidence="1" id="KW-1133">Transmembrane helix</keyword>
<protein>
    <submittedName>
        <fullName evidence="2">Uncharacterized protein</fullName>
    </submittedName>
</protein>
<dbReference type="EMBL" id="JAKKPZ010000008">
    <property type="protein sequence ID" value="KAI1718165.1"/>
    <property type="molecule type" value="Genomic_DNA"/>
</dbReference>
<gene>
    <name evidence="2" type="ORF">DdX_06581</name>
</gene>
<keyword evidence="1" id="KW-0812">Transmembrane</keyword>
<comment type="caution">
    <text evidence="2">The sequence shown here is derived from an EMBL/GenBank/DDBJ whole genome shotgun (WGS) entry which is preliminary data.</text>
</comment>
<name>A0AAD4NBB8_9BILA</name>
<evidence type="ECO:0000256" key="1">
    <source>
        <dbReference type="SAM" id="Phobius"/>
    </source>
</evidence>
<reference evidence="2" key="1">
    <citation type="submission" date="2022-01" db="EMBL/GenBank/DDBJ databases">
        <title>Genome Sequence Resource for Two Populations of Ditylenchus destructor, the Migratory Endoparasitic Phytonematode.</title>
        <authorList>
            <person name="Zhang H."/>
            <person name="Lin R."/>
            <person name="Xie B."/>
        </authorList>
    </citation>
    <scope>NUCLEOTIDE SEQUENCE</scope>
    <source>
        <strain evidence="2">BazhouSP</strain>
    </source>
</reference>